<feature type="signal peptide" evidence="1">
    <location>
        <begin position="1"/>
        <end position="21"/>
    </location>
</feature>
<sequence precursor="true">MCRWQHVTVTASRLVATMVVAGCCALTAAACTRAVDGLAVEPSGAASSPLPTTATAARAPAGPVGPLLLAPADFPHQYPATTLDPDAAGVALRDIRGVPDAAAVAPTTCAPAPLPAVPQDAAVAVGANESDNSTITVAVLRVPQPLAAYKSQLERCTSFTFSGPDQIQSTVTVSEAVAPPINADDSVAINQTVAPAAKGSGTQTTMSLIAQIADIRIQATYMTFQGIEPDAVLLDQAFTAAVLKVHDSVR</sequence>
<organism evidence="2 3">
    <name type="scientific">Mycobacteroides franklinii</name>
    <dbReference type="NCBI Taxonomy" id="948102"/>
    <lineage>
        <taxon>Bacteria</taxon>
        <taxon>Bacillati</taxon>
        <taxon>Actinomycetota</taxon>
        <taxon>Actinomycetes</taxon>
        <taxon>Mycobacteriales</taxon>
        <taxon>Mycobacteriaceae</taxon>
        <taxon>Mycobacteroides</taxon>
    </lineage>
</organism>
<keyword evidence="3" id="KW-1185">Reference proteome</keyword>
<evidence type="ECO:0000256" key="1">
    <source>
        <dbReference type="SAM" id="SignalP"/>
    </source>
</evidence>
<name>A0A4R8QZH3_9MYCO</name>
<accession>A0A4R8QZH3</accession>
<reference evidence="2 3" key="1">
    <citation type="journal article" date="2019" name="Sci. Rep.">
        <title>Extended insight into the Mycobacterium chelonae-abscessus complex through whole genome sequencing of Mycobacterium salmoniphilum outbreak and Mycobacterium salmoniphilum-like strains.</title>
        <authorList>
            <person name="Behra P.R.K."/>
            <person name="Das S."/>
            <person name="Pettersson B.M.F."/>
            <person name="Shirreff L."/>
            <person name="DuCote T."/>
            <person name="Jacobsson K.G."/>
            <person name="Ennis D.G."/>
            <person name="Kirsebom L.A."/>
        </authorList>
    </citation>
    <scope>NUCLEOTIDE SEQUENCE [LARGE SCALE GENOMIC DNA]</scope>
    <source>
        <strain evidence="2 3">CCUG 63697</strain>
    </source>
</reference>
<dbReference type="Proteomes" id="UP000295165">
    <property type="component" value="Unassembled WGS sequence"/>
</dbReference>
<keyword evidence="1" id="KW-0732">Signal</keyword>
<dbReference type="EMBL" id="PECC01000028">
    <property type="protein sequence ID" value="TDZ49221.1"/>
    <property type="molecule type" value="Genomic_DNA"/>
</dbReference>
<gene>
    <name evidence="2" type="ORF">CCUG63697_03757</name>
</gene>
<proteinExistence type="predicted"/>
<evidence type="ECO:0000313" key="3">
    <source>
        <dbReference type="Proteomes" id="UP000295165"/>
    </source>
</evidence>
<feature type="chain" id="PRO_5038729821" description="DUF5642 domain-containing protein" evidence="1">
    <location>
        <begin position="22"/>
        <end position="250"/>
    </location>
</feature>
<evidence type="ECO:0008006" key="4">
    <source>
        <dbReference type="Google" id="ProtNLM"/>
    </source>
</evidence>
<protein>
    <recommendedName>
        <fullName evidence="4">DUF5642 domain-containing protein</fullName>
    </recommendedName>
</protein>
<comment type="caution">
    <text evidence="2">The sequence shown here is derived from an EMBL/GenBank/DDBJ whole genome shotgun (WGS) entry which is preliminary data.</text>
</comment>
<dbReference type="AlphaFoldDB" id="A0A4R8QZH3"/>
<dbReference type="PROSITE" id="PS51257">
    <property type="entry name" value="PROKAR_LIPOPROTEIN"/>
    <property type="match status" value="1"/>
</dbReference>
<evidence type="ECO:0000313" key="2">
    <source>
        <dbReference type="EMBL" id="TDZ49221.1"/>
    </source>
</evidence>